<dbReference type="EMBL" id="FQNC01000049">
    <property type="protein sequence ID" value="SGY81758.1"/>
    <property type="molecule type" value="Genomic_DNA"/>
</dbReference>
<gene>
    <name evidence="1" type="primary">BQ5605_C009g05522</name>
    <name evidence="1" type="ORF">BQ5605_C009G05522</name>
</gene>
<evidence type="ECO:0000313" key="1">
    <source>
        <dbReference type="EMBL" id="SGY81758.1"/>
    </source>
</evidence>
<dbReference type="Proteomes" id="UP000249464">
    <property type="component" value="Unassembled WGS sequence"/>
</dbReference>
<name>A0A2X0MI05_9BASI</name>
<proteinExistence type="predicted"/>
<dbReference type="AlphaFoldDB" id="A0A2X0MI05"/>
<organism evidence="1 2">
    <name type="scientific">Microbotryum silenes-dioicae</name>
    <dbReference type="NCBI Taxonomy" id="796604"/>
    <lineage>
        <taxon>Eukaryota</taxon>
        <taxon>Fungi</taxon>
        <taxon>Dikarya</taxon>
        <taxon>Basidiomycota</taxon>
        <taxon>Pucciniomycotina</taxon>
        <taxon>Microbotryomycetes</taxon>
        <taxon>Microbotryales</taxon>
        <taxon>Microbotryaceae</taxon>
        <taxon>Microbotryum</taxon>
    </lineage>
</organism>
<protein>
    <submittedName>
        <fullName evidence="1">BQ5605_C009g05522 protein</fullName>
    </submittedName>
</protein>
<evidence type="ECO:0000313" key="2">
    <source>
        <dbReference type="Proteomes" id="UP000249464"/>
    </source>
</evidence>
<keyword evidence="2" id="KW-1185">Reference proteome</keyword>
<reference evidence="1 2" key="1">
    <citation type="submission" date="2016-11" db="EMBL/GenBank/DDBJ databases">
        <authorList>
            <person name="Jaros S."/>
            <person name="Januszkiewicz K."/>
            <person name="Wedrychowicz H."/>
        </authorList>
    </citation>
    <scope>NUCLEOTIDE SEQUENCE [LARGE SCALE GENOMIC DNA]</scope>
</reference>
<accession>A0A2X0MI05</accession>
<sequence>MHSQLQCIMCGMSSGGAEVKWGATAVRIDQQGAKGEGKASARARRISRGQTSLFREQNKGPTQKINATSPTALTLQPSPTSRILLSSQGTVVDCPNPSTQCLAKVVATCVCAHSRPCVARVLHSIVAPRWVVN</sequence>